<name>A0A4R1PLA3_9FIRM</name>
<evidence type="ECO:0000256" key="6">
    <source>
        <dbReference type="ARBA" id="ARBA00017721"/>
    </source>
</evidence>
<reference evidence="13 14" key="1">
    <citation type="submission" date="2019-03" db="EMBL/GenBank/DDBJ databases">
        <title>Genomic Encyclopedia of Type Strains, Phase IV (KMG-IV): sequencing the most valuable type-strain genomes for metagenomic binning, comparative biology and taxonomic classification.</title>
        <authorList>
            <person name="Goeker M."/>
        </authorList>
    </citation>
    <scope>NUCLEOTIDE SEQUENCE [LARGE SCALE GENOMIC DNA]</scope>
    <source>
        <strain evidence="13 14">DSM 15969</strain>
    </source>
</reference>
<dbReference type="GO" id="GO:0004523">
    <property type="term" value="F:RNA-DNA hybrid ribonuclease activity"/>
    <property type="evidence" value="ECO:0007669"/>
    <property type="project" value="UniProtKB-EC"/>
</dbReference>
<dbReference type="SUPFAM" id="SSF53098">
    <property type="entry name" value="Ribonuclease H-like"/>
    <property type="match status" value="1"/>
</dbReference>
<dbReference type="Proteomes" id="UP000295063">
    <property type="component" value="Unassembled WGS sequence"/>
</dbReference>
<dbReference type="InterPro" id="IPR011320">
    <property type="entry name" value="RNase_H1_N"/>
</dbReference>
<evidence type="ECO:0000256" key="3">
    <source>
        <dbReference type="ARBA" id="ARBA00004065"/>
    </source>
</evidence>
<evidence type="ECO:0000256" key="11">
    <source>
        <dbReference type="ARBA" id="ARBA00022842"/>
    </source>
</evidence>
<comment type="caution">
    <text evidence="13">The sequence shown here is derived from an EMBL/GenBank/DDBJ whole genome shotgun (WGS) entry which is preliminary data.</text>
</comment>
<dbReference type="GO" id="GO:0043137">
    <property type="term" value="P:DNA replication, removal of RNA primer"/>
    <property type="evidence" value="ECO:0007669"/>
    <property type="project" value="TreeGrafter"/>
</dbReference>
<evidence type="ECO:0000256" key="7">
    <source>
        <dbReference type="ARBA" id="ARBA00022722"/>
    </source>
</evidence>
<dbReference type="Gene3D" id="3.40.970.10">
    <property type="entry name" value="Ribonuclease H1, N-terminal domain"/>
    <property type="match status" value="1"/>
</dbReference>
<keyword evidence="9" id="KW-0255">Endonuclease</keyword>
<feature type="domain" description="RNase H type-1" evidence="12">
    <location>
        <begin position="72"/>
        <end position="208"/>
    </location>
</feature>
<dbReference type="InterPro" id="IPR002156">
    <property type="entry name" value="RNaseH_domain"/>
</dbReference>
<evidence type="ECO:0000256" key="2">
    <source>
        <dbReference type="ARBA" id="ARBA00001946"/>
    </source>
</evidence>
<keyword evidence="11" id="KW-0460">Magnesium</keyword>
<comment type="catalytic activity">
    <reaction evidence="1">
        <text>Endonucleolytic cleavage to 5'-phosphomonoester.</text>
        <dbReference type="EC" id="3.1.26.4"/>
    </reaction>
</comment>
<keyword evidence="7" id="KW-0540">Nuclease</keyword>
<dbReference type="PROSITE" id="PS50879">
    <property type="entry name" value="RNASE_H_1"/>
    <property type="match status" value="1"/>
</dbReference>
<dbReference type="OrthoDB" id="9811552at2"/>
<evidence type="ECO:0000256" key="8">
    <source>
        <dbReference type="ARBA" id="ARBA00022723"/>
    </source>
</evidence>
<keyword evidence="8" id="KW-0479">Metal-binding</keyword>
<dbReference type="EMBL" id="SLUI01000025">
    <property type="protein sequence ID" value="TCL31974.1"/>
    <property type="molecule type" value="Genomic_DNA"/>
</dbReference>
<evidence type="ECO:0000313" key="14">
    <source>
        <dbReference type="Proteomes" id="UP000295063"/>
    </source>
</evidence>
<dbReference type="Gene3D" id="3.30.420.10">
    <property type="entry name" value="Ribonuclease H-like superfamily/Ribonuclease H"/>
    <property type="match status" value="1"/>
</dbReference>
<comment type="cofactor">
    <cofactor evidence="2">
        <name>Mg(2+)</name>
        <dbReference type="ChEBI" id="CHEBI:18420"/>
    </cofactor>
</comment>
<keyword evidence="10" id="KW-0378">Hydrolase</keyword>
<sequence>MAAKKYYGVKAGRVTGVYTTWADCQKQVIGFKGALFKSFPTEAEAKEYIAGTAPAAATGTGEPLVHTATTPEGKHYDIYVDGSYDNAKKQYSWGFAVYEGDNVIHTASGVGKDENAVAIRNVAGELEATIEAVQWAEQQDVDVITIHHDYIGISEWATGKWKTNNPITQSYAAFIRSYLEWVRFHKVAGHTGVEGNELADKLAGEALKKLP</sequence>
<dbReference type="InterPro" id="IPR050092">
    <property type="entry name" value="RNase_H"/>
</dbReference>
<dbReference type="PANTHER" id="PTHR10642">
    <property type="entry name" value="RIBONUCLEASE H1"/>
    <property type="match status" value="1"/>
</dbReference>
<dbReference type="InterPro" id="IPR037056">
    <property type="entry name" value="RNase_H1_N_sf"/>
</dbReference>
<keyword evidence="14" id="KW-1185">Reference proteome</keyword>
<comment type="function">
    <text evidence="3">Endonuclease that specifically degrades the RNA of RNA-DNA hybrids.</text>
</comment>
<evidence type="ECO:0000259" key="12">
    <source>
        <dbReference type="PROSITE" id="PS50879"/>
    </source>
</evidence>
<dbReference type="CDD" id="cd09277">
    <property type="entry name" value="RNase_HI_bacteria_like"/>
    <property type="match status" value="1"/>
</dbReference>
<dbReference type="EC" id="3.1.26.4" evidence="5"/>
<organism evidence="13 14">
    <name type="scientific">Anaerospora hongkongensis</name>
    <dbReference type="NCBI Taxonomy" id="244830"/>
    <lineage>
        <taxon>Bacteria</taxon>
        <taxon>Bacillati</taxon>
        <taxon>Bacillota</taxon>
        <taxon>Negativicutes</taxon>
        <taxon>Selenomonadales</taxon>
        <taxon>Sporomusaceae</taxon>
        <taxon>Anaerospora</taxon>
    </lineage>
</organism>
<accession>A0A4R1PLA3</accession>
<dbReference type="GO" id="GO:0046872">
    <property type="term" value="F:metal ion binding"/>
    <property type="evidence" value="ECO:0007669"/>
    <property type="project" value="UniProtKB-KW"/>
</dbReference>
<dbReference type="PANTHER" id="PTHR10642:SF26">
    <property type="entry name" value="RIBONUCLEASE H1"/>
    <property type="match status" value="1"/>
</dbReference>
<evidence type="ECO:0000256" key="10">
    <source>
        <dbReference type="ARBA" id="ARBA00022801"/>
    </source>
</evidence>
<dbReference type="RefSeq" id="WP_132083630.1">
    <property type="nucleotide sequence ID" value="NZ_DAIMLW010000028.1"/>
</dbReference>
<protein>
    <recommendedName>
        <fullName evidence="6">Ribonuclease H</fullName>
        <ecNumber evidence="5">3.1.26.4</ecNumber>
    </recommendedName>
</protein>
<dbReference type="Pfam" id="PF01693">
    <property type="entry name" value="Cauli_VI"/>
    <property type="match status" value="1"/>
</dbReference>
<comment type="similarity">
    <text evidence="4">Belongs to the RNase H family.</text>
</comment>
<proteinExistence type="inferred from homology"/>
<dbReference type="FunFam" id="3.40.970.10:FF:000002">
    <property type="entry name" value="Ribonuclease H"/>
    <property type="match status" value="1"/>
</dbReference>
<gene>
    <name evidence="13" type="ORF">EV210_12516</name>
</gene>
<dbReference type="AlphaFoldDB" id="A0A4R1PLA3"/>
<dbReference type="InterPro" id="IPR009027">
    <property type="entry name" value="Ribosomal_bL9/RNase_H1_N"/>
</dbReference>
<evidence type="ECO:0000256" key="5">
    <source>
        <dbReference type="ARBA" id="ARBA00012180"/>
    </source>
</evidence>
<dbReference type="GO" id="GO:0003676">
    <property type="term" value="F:nucleic acid binding"/>
    <property type="evidence" value="ECO:0007669"/>
    <property type="project" value="InterPro"/>
</dbReference>
<evidence type="ECO:0000256" key="4">
    <source>
        <dbReference type="ARBA" id="ARBA00005300"/>
    </source>
</evidence>
<dbReference type="SUPFAM" id="SSF55658">
    <property type="entry name" value="L9 N-domain-like"/>
    <property type="match status" value="1"/>
</dbReference>
<dbReference type="Pfam" id="PF00075">
    <property type="entry name" value="RNase_H"/>
    <property type="match status" value="1"/>
</dbReference>
<dbReference type="InterPro" id="IPR012337">
    <property type="entry name" value="RNaseH-like_sf"/>
</dbReference>
<evidence type="ECO:0000256" key="9">
    <source>
        <dbReference type="ARBA" id="ARBA00022759"/>
    </source>
</evidence>
<evidence type="ECO:0000313" key="13">
    <source>
        <dbReference type="EMBL" id="TCL31974.1"/>
    </source>
</evidence>
<dbReference type="InterPro" id="IPR036397">
    <property type="entry name" value="RNaseH_sf"/>
</dbReference>
<evidence type="ECO:0000256" key="1">
    <source>
        <dbReference type="ARBA" id="ARBA00000077"/>
    </source>
</evidence>